<reference evidence="2" key="1">
    <citation type="journal article" date="2020" name="Stud. Mycol.">
        <title>101 Dothideomycetes genomes: a test case for predicting lifestyles and emergence of pathogens.</title>
        <authorList>
            <person name="Haridas S."/>
            <person name="Albert R."/>
            <person name="Binder M."/>
            <person name="Bloem J."/>
            <person name="Labutti K."/>
            <person name="Salamov A."/>
            <person name="Andreopoulos B."/>
            <person name="Baker S."/>
            <person name="Barry K."/>
            <person name="Bills G."/>
            <person name="Bluhm B."/>
            <person name="Cannon C."/>
            <person name="Castanera R."/>
            <person name="Culley D."/>
            <person name="Daum C."/>
            <person name="Ezra D."/>
            <person name="Gonzalez J."/>
            <person name="Henrissat B."/>
            <person name="Kuo A."/>
            <person name="Liang C."/>
            <person name="Lipzen A."/>
            <person name="Lutzoni F."/>
            <person name="Magnuson J."/>
            <person name="Mondo S."/>
            <person name="Nolan M."/>
            <person name="Ohm R."/>
            <person name="Pangilinan J."/>
            <person name="Park H.-J."/>
            <person name="Ramirez L."/>
            <person name="Alfaro M."/>
            <person name="Sun H."/>
            <person name="Tritt A."/>
            <person name="Yoshinaga Y."/>
            <person name="Zwiers L.-H."/>
            <person name="Turgeon B."/>
            <person name="Goodwin S."/>
            <person name="Spatafora J."/>
            <person name="Crous P."/>
            <person name="Grigoriev I."/>
        </authorList>
    </citation>
    <scope>NUCLEOTIDE SEQUENCE</scope>
    <source>
        <strain evidence="2">CBS 130266</strain>
    </source>
</reference>
<dbReference type="EMBL" id="MU007115">
    <property type="protein sequence ID" value="KAF2419885.1"/>
    <property type="molecule type" value="Genomic_DNA"/>
</dbReference>
<dbReference type="PANTHER" id="PTHR38790:SF8">
    <property type="entry name" value="F-BOX DOMAIN-CONTAINING PROTEIN"/>
    <property type="match status" value="1"/>
</dbReference>
<dbReference type="PANTHER" id="PTHR38790">
    <property type="entry name" value="2EXR DOMAIN-CONTAINING PROTEIN-RELATED"/>
    <property type="match status" value="1"/>
</dbReference>
<keyword evidence="3" id="KW-1185">Reference proteome</keyword>
<dbReference type="OrthoDB" id="2951834at2759"/>
<accession>A0A9P4NFW4</accession>
<dbReference type="Pfam" id="PF24864">
    <property type="entry name" value="DUF7730"/>
    <property type="match status" value="1"/>
</dbReference>
<evidence type="ECO:0000259" key="1">
    <source>
        <dbReference type="Pfam" id="PF24864"/>
    </source>
</evidence>
<feature type="domain" description="DUF7730" evidence="1">
    <location>
        <begin position="41"/>
        <end position="98"/>
    </location>
</feature>
<evidence type="ECO:0000313" key="3">
    <source>
        <dbReference type="Proteomes" id="UP000800235"/>
    </source>
</evidence>
<dbReference type="Proteomes" id="UP000800235">
    <property type="component" value="Unassembled WGS sequence"/>
</dbReference>
<dbReference type="AlphaFoldDB" id="A0A9P4NFW4"/>
<protein>
    <recommendedName>
        <fullName evidence="1">DUF7730 domain-containing protein</fullName>
    </recommendedName>
</protein>
<gene>
    <name evidence="2" type="ORF">EJ08DRAFT_653965</name>
</gene>
<dbReference type="InterPro" id="IPR056632">
    <property type="entry name" value="DUF7730"/>
</dbReference>
<comment type="caution">
    <text evidence="2">The sequence shown here is derived from an EMBL/GenBank/DDBJ whole genome shotgun (WGS) entry which is preliminary data.</text>
</comment>
<proteinExistence type="predicted"/>
<organism evidence="2 3">
    <name type="scientific">Tothia fuscella</name>
    <dbReference type="NCBI Taxonomy" id="1048955"/>
    <lineage>
        <taxon>Eukaryota</taxon>
        <taxon>Fungi</taxon>
        <taxon>Dikarya</taxon>
        <taxon>Ascomycota</taxon>
        <taxon>Pezizomycotina</taxon>
        <taxon>Dothideomycetes</taxon>
        <taxon>Pleosporomycetidae</taxon>
        <taxon>Venturiales</taxon>
        <taxon>Cylindrosympodiaceae</taxon>
        <taxon>Tothia</taxon>
    </lineage>
</organism>
<evidence type="ECO:0000313" key="2">
    <source>
        <dbReference type="EMBL" id="KAF2419885.1"/>
    </source>
</evidence>
<name>A0A9P4NFW4_9PEZI</name>
<sequence>MAQPKSFHDLPVEIRLQIYEECFSTTPVHFPFGVRGTSITSLSPQSAQLLRTCKRISQEALETLYSRPTFHWEIDSDIEFFLNTFSKDALRCIRHISLPALVPIRGKMRFDFGNYATLLGRLENLKSISVWIPDIRLRGDTSLDSQNVEGPGPCEGVWEKFGRPNLIALLYSLDHEAQVRVKALSFRIIVDWAQRMLEEDSPTSAICRTCYFLHLDAKEKFGFRLEWVKWQEHSFKGANWDDKELAGEEGEERDGRGVGETVEVPLLVEL</sequence>